<dbReference type="InterPro" id="IPR002734">
    <property type="entry name" value="RibDG_C"/>
</dbReference>
<dbReference type="SUPFAM" id="SSF53597">
    <property type="entry name" value="Dihydrofolate reductase-like"/>
    <property type="match status" value="1"/>
</dbReference>
<dbReference type="EMBL" id="WSFT01000053">
    <property type="protein sequence ID" value="MBS4539783.1"/>
    <property type="molecule type" value="Genomic_DNA"/>
</dbReference>
<evidence type="ECO:0000256" key="1">
    <source>
        <dbReference type="ARBA" id="ARBA00005104"/>
    </source>
</evidence>
<dbReference type="Proteomes" id="UP000724672">
    <property type="component" value="Unassembled WGS sequence"/>
</dbReference>
<keyword evidence="6" id="KW-1185">Reference proteome</keyword>
<name>A0A942Z9X8_9FIRM</name>
<keyword evidence="2" id="KW-0521">NADP</keyword>
<dbReference type="GO" id="GO:0008703">
    <property type="term" value="F:5-amino-6-(5-phosphoribosylamino)uracil reductase activity"/>
    <property type="evidence" value="ECO:0007669"/>
    <property type="project" value="InterPro"/>
</dbReference>
<comment type="pathway">
    <text evidence="1">Cofactor biosynthesis; riboflavin biosynthesis.</text>
</comment>
<dbReference type="PANTHER" id="PTHR38011:SF7">
    <property type="entry name" value="2,5-DIAMINO-6-RIBOSYLAMINO-4(3H)-PYRIMIDINONE 5'-PHOSPHATE REDUCTASE"/>
    <property type="match status" value="1"/>
</dbReference>
<dbReference type="Gene3D" id="3.40.430.10">
    <property type="entry name" value="Dihydrofolate Reductase, subunit A"/>
    <property type="match status" value="1"/>
</dbReference>
<dbReference type="AlphaFoldDB" id="A0A942Z9X8"/>
<evidence type="ECO:0000313" key="6">
    <source>
        <dbReference type="Proteomes" id="UP000724672"/>
    </source>
</evidence>
<evidence type="ECO:0000256" key="2">
    <source>
        <dbReference type="ARBA" id="ARBA00022857"/>
    </source>
</evidence>
<accession>A0A942Z9X8</accession>
<comment type="caution">
    <text evidence="5">The sequence shown here is derived from an EMBL/GenBank/DDBJ whole genome shotgun (WGS) entry which is preliminary data.</text>
</comment>
<dbReference type="Pfam" id="PF01872">
    <property type="entry name" value="RibD_C"/>
    <property type="match status" value="1"/>
</dbReference>
<dbReference type="PANTHER" id="PTHR38011">
    <property type="entry name" value="DIHYDROFOLATE REDUCTASE FAMILY PROTEIN (AFU_ORTHOLOGUE AFUA_8G06820)"/>
    <property type="match status" value="1"/>
</dbReference>
<organism evidence="5 6">
    <name type="scientific">Anaeromonas frigoriresistens</name>
    <dbReference type="NCBI Taxonomy" id="2683708"/>
    <lineage>
        <taxon>Bacteria</taxon>
        <taxon>Bacillati</taxon>
        <taxon>Bacillota</taxon>
        <taxon>Tissierellia</taxon>
        <taxon>Tissierellales</taxon>
        <taxon>Thermohalobacteraceae</taxon>
        <taxon>Anaeromonas</taxon>
    </lineage>
</organism>
<reference evidence="5" key="1">
    <citation type="submission" date="2019-12" db="EMBL/GenBank/DDBJ databases">
        <title>Clostridiaceae gen. nov. sp. nov., isolated from sediment in Xinjiang, China.</title>
        <authorList>
            <person name="Zhang R."/>
        </authorList>
    </citation>
    <scope>NUCLEOTIDE SEQUENCE</scope>
    <source>
        <strain evidence="5">D2Q-11</strain>
    </source>
</reference>
<evidence type="ECO:0000256" key="3">
    <source>
        <dbReference type="ARBA" id="ARBA00023002"/>
    </source>
</evidence>
<gene>
    <name evidence="5" type="ORF">GOQ27_15015</name>
</gene>
<dbReference type="RefSeq" id="WP_203367698.1">
    <property type="nucleotide sequence ID" value="NZ_WSFT01000053.1"/>
</dbReference>
<evidence type="ECO:0000259" key="4">
    <source>
        <dbReference type="Pfam" id="PF01872"/>
    </source>
</evidence>
<evidence type="ECO:0000313" key="5">
    <source>
        <dbReference type="EMBL" id="MBS4539783.1"/>
    </source>
</evidence>
<feature type="domain" description="Bacterial bifunctional deaminase-reductase C-terminal" evidence="4">
    <location>
        <begin position="49"/>
        <end position="261"/>
    </location>
</feature>
<dbReference type="InterPro" id="IPR024072">
    <property type="entry name" value="DHFR-like_dom_sf"/>
</dbReference>
<dbReference type="InterPro" id="IPR050765">
    <property type="entry name" value="Riboflavin_Biosynth_HTPR"/>
</dbReference>
<sequence>MKLHRIEFSKEKVKLRNIFLSKIETNMNTPKYIKEIYGDFHLPIKDKFPYLYGSLIMTLDGKIGLEDQTKSNEISKGNFLDPDGGLADLWVLNLLRTYSDAIIFGSRTLNVEKNITGHIYDKNLEEIRINDLQKSMTVPWNIIISRKGDIDINHKIIQQDNIPTIILTTEMGYNKISNRLDKPIKEIEINSYEEELEQTKEVIIMYERDNKYFSIKSFLLKLKDLGLDKILVESPGLISILIKEQLMDEMFINYSCIYAGGDLTLGKRIPFYRHDYPGVDIMSLHIHKENFLYMRQKIKYRTFE</sequence>
<dbReference type="GO" id="GO:0009231">
    <property type="term" value="P:riboflavin biosynthetic process"/>
    <property type="evidence" value="ECO:0007669"/>
    <property type="project" value="InterPro"/>
</dbReference>
<protein>
    <submittedName>
        <fullName evidence="5">Dihydrofolate reductase family protein</fullName>
    </submittedName>
</protein>
<proteinExistence type="predicted"/>
<keyword evidence="3" id="KW-0560">Oxidoreductase</keyword>